<dbReference type="Gene3D" id="3.30.450.40">
    <property type="match status" value="1"/>
</dbReference>
<dbReference type="Pfam" id="PF04340">
    <property type="entry name" value="DUF484"/>
    <property type="match status" value="1"/>
</dbReference>
<reference evidence="1 2" key="1">
    <citation type="submission" date="2023-04" db="EMBL/GenBank/DDBJ databases">
        <title>Marinobulbifer ophiurae gen. nov., sp. Nov., isolate from tissue of brittle star Ophioplocus japonicus.</title>
        <authorList>
            <person name="Kawano K."/>
            <person name="Sawayama S."/>
            <person name="Nakagawa S."/>
        </authorList>
    </citation>
    <scope>NUCLEOTIDE SEQUENCE [LARGE SCALE GENOMIC DNA]</scope>
    <source>
        <strain evidence="1 2">NKW57</strain>
    </source>
</reference>
<evidence type="ECO:0000313" key="2">
    <source>
        <dbReference type="Proteomes" id="UP001224392"/>
    </source>
</evidence>
<dbReference type="RefSeq" id="WP_285762470.1">
    <property type="nucleotide sequence ID" value="NZ_BSYJ01000001.1"/>
</dbReference>
<proteinExistence type="predicted"/>
<evidence type="ECO:0000313" key="1">
    <source>
        <dbReference type="EMBL" id="GMG85949.1"/>
    </source>
</evidence>
<dbReference type="PANTHER" id="PTHR38765:SF1">
    <property type="entry name" value="DUF484 DOMAIN-CONTAINING PROTEIN"/>
    <property type="match status" value="1"/>
</dbReference>
<organism evidence="1 2">
    <name type="scientific">Biformimicrobium ophioploci</name>
    <dbReference type="NCBI Taxonomy" id="3036711"/>
    <lineage>
        <taxon>Bacteria</taxon>
        <taxon>Pseudomonadati</taxon>
        <taxon>Pseudomonadota</taxon>
        <taxon>Gammaproteobacteria</taxon>
        <taxon>Cellvibrionales</taxon>
        <taxon>Microbulbiferaceae</taxon>
        <taxon>Biformimicrobium</taxon>
    </lineage>
</organism>
<protein>
    <submittedName>
        <fullName evidence="1">DUF484 family protein</fullName>
    </submittedName>
</protein>
<name>A0ABQ6LV59_9GAMM</name>
<keyword evidence="2" id="KW-1185">Reference proteome</keyword>
<dbReference type="PANTHER" id="PTHR38765">
    <property type="entry name" value="DUF484 DOMAIN-CONTAINING PROTEIN"/>
    <property type="match status" value="1"/>
</dbReference>
<gene>
    <name evidence="1" type="ORF">MNKW57_02700</name>
</gene>
<sequence>MTEQTLEEQTVPAARDDGREKDLVARQVSRYLRNNPQFFLDNLELLDTIQIPQENGKTVSLLAHQVKLLRERNVSMRQRLDQLLETARSNDQLFHHTRTLVLQLLDADSVAAVTAALYRSFREDFGVAHTSLYLFKGSDRAAPARRCSLARAEENIGGLLRTGRTFCGTLRDEEKQFLFGEDASEVASAAVVPLADELGILAIGNPAPDHYRSSLDTMFLSYIAEVLQKVLPQLAR</sequence>
<dbReference type="Proteomes" id="UP001224392">
    <property type="component" value="Unassembled WGS sequence"/>
</dbReference>
<accession>A0ABQ6LV59</accession>
<comment type="caution">
    <text evidence="1">The sequence shown here is derived from an EMBL/GenBank/DDBJ whole genome shotgun (WGS) entry which is preliminary data.</text>
</comment>
<dbReference type="InterPro" id="IPR029016">
    <property type="entry name" value="GAF-like_dom_sf"/>
</dbReference>
<dbReference type="EMBL" id="BSYJ01000001">
    <property type="protein sequence ID" value="GMG85949.1"/>
    <property type="molecule type" value="Genomic_DNA"/>
</dbReference>
<dbReference type="InterPro" id="IPR007435">
    <property type="entry name" value="DUF484"/>
</dbReference>